<dbReference type="InterPro" id="IPR009091">
    <property type="entry name" value="RCC1/BLIP-II"/>
</dbReference>
<proteinExistence type="predicted"/>
<dbReference type="PANTHER" id="PTHR46089:SF4">
    <property type="entry name" value="VPS9 DOMAIN-CONTAINING PROTEIN"/>
    <property type="match status" value="1"/>
</dbReference>
<dbReference type="InterPro" id="IPR051984">
    <property type="entry name" value="Alsin"/>
</dbReference>
<evidence type="ECO:0000313" key="3">
    <source>
        <dbReference type="WBParaSite" id="PSAMB.scaffold8511size6142.g31479.t1"/>
    </source>
</evidence>
<feature type="repeat" description="RCC1" evidence="1">
    <location>
        <begin position="1"/>
        <end position="51"/>
    </location>
</feature>
<organism evidence="2 3">
    <name type="scientific">Plectus sambesii</name>
    <dbReference type="NCBI Taxonomy" id="2011161"/>
    <lineage>
        <taxon>Eukaryota</taxon>
        <taxon>Metazoa</taxon>
        <taxon>Ecdysozoa</taxon>
        <taxon>Nematoda</taxon>
        <taxon>Chromadorea</taxon>
        <taxon>Plectida</taxon>
        <taxon>Plectina</taxon>
        <taxon>Plectoidea</taxon>
        <taxon>Plectidae</taxon>
        <taxon>Plectus</taxon>
    </lineage>
</organism>
<dbReference type="Gene3D" id="2.130.10.30">
    <property type="entry name" value="Regulator of chromosome condensation 1/beta-lactamase-inhibitor protein II"/>
    <property type="match status" value="1"/>
</dbReference>
<reference evidence="3" key="1">
    <citation type="submission" date="2022-11" db="UniProtKB">
        <authorList>
            <consortium name="WormBaseParasite"/>
        </authorList>
    </citation>
    <scope>IDENTIFICATION</scope>
</reference>
<dbReference type="PROSITE" id="PS50012">
    <property type="entry name" value="RCC1_3"/>
    <property type="match status" value="1"/>
</dbReference>
<evidence type="ECO:0000256" key="1">
    <source>
        <dbReference type="PROSITE-ProRule" id="PRU00235"/>
    </source>
</evidence>
<dbReference type="InterPro" id="IPR000408">
    <property type="entry name" value="Reg_chr_condens"/>
</dbReference>
<dbReference type="PANTHER" id="PTHR46089">
    <property type="entry name" value="ALSIN HOMOLOG"/>
    <property type="match status" value="1"/>
</dbReference>
<dbReference type="SUPFAM" id="SSF50985">
    <property type="entry name" value="RCC1/BLIP-II"/>
    <property type="match status" value="1"/>
</dbReference>
<evidence type="ECO:0000313" key="2">
    <source>
        <dbReference type="Proteomes" id="UP000887566"/>
    </source>
</evidence>
<name>A0A914XIF5_9BILA</name>
<dbReference type="Proteomes" id="UP000887566">
    <property type="component" value="Unplaced"/>
</dbReference>
<dbReference type="Pfam" id="PF00415">
    <property type="entry name" value="RCC1"/>
    <property type="match status" value="1"/>
</dbReference>
<dbReference type="AlphaFoldDB" id="A0A914XIF5"/>
<accession>A0A914XIF5</accession>
<keyword evidence="2" id="KW-1185">Reference proteome</keyword>
<dbReference type="WBParaSite" id="PSAMB.scaffold8511size6142.g31479.t1">
    <property type="protein sequence ID" value="PSAMB.scaffold8511size6142.g31479.t1"/>
    <property type="gene ID" value="PSAMB.scaffold8511size6142.g31479"/>
</dbReference>
<sequence>MVFVWGSNNGGQLKKADQPAVSVPILFKVGSQSSVLDVAAGPSYTSLIVNGIDSTPIVYFCGKSSNGNVDAKTTTCRLSVDKAGWPIAVHSCGRQLLVAVLPRGDDESLVANAFALIFADLKFARVCAQLKTVASQLFERSQIMAKSSTLSELLHSFSESMSLFAELAASVADRSRSLLSLGGCSQLDALLSGVKSNLFLDAIQTLHDRFANCIAFGCFADFDLGEQFPSVAMTEQTYDYNWEPLSTMVDKLCLEHESESRKQHRQLRKLFQLVFARLKDYREIAAIAVDQGSQ</sequence>
<protein>
    <submittedName>
        <fullName evidence="3">Uncharacterized protein</fullName>
    </submittedName>
</protein>